<feature type="domain" description="Ubiquitin-like" evidence="3">
    <location>
        <begin position="22"/>
        <end position="76"/>
    </location>
</feature>
<dbReference type="EMBL" id="AMQN01005134">
    <property type="status" value="NOT_ANNOTATED_CDS"/>
    <property type="molecule type" value="Genomic_DNA"/>
</dbReference>
<dbReference type="STRING" id="283909.R7VCT5"/>
<reference evidence="5" key="3">
    <citation type="submission" date="2015-06" db="UniProtKB">
        <authorList>
            <consortium name="EnsemblMetazoa"/>
        </authorList>
    </citation>
    <scope>IDENTIFICATION</scope>
</reference>
<dbReference type="Gene3D" id="1.10.8.10">
    <property type="entry name" value="DNA helicase RuvA subunit, C-terminal domain"/>
    <property type="match status" value="1"/>
</dbReference>
<dbReference type="GO" id="GO:0005829">
    <property type="term" value="C:cytosol"/>
    <property type="evidence" value="ECO:0007669"/>
    <property type="project" value="TreeGrafter"/>
</dbReference>
<keyword evidence="6" id="KW-1185">Reference proteome</keyword>
<dbReference type="CDD" id="cd17039">
    <property type="entry name" value="Ubl_ubiquitin_like"/>
    <property type="match status" value="1"/>
</dbReference>
<dbReference type="GO" id="GO:0006511">
    <property type="term" value="P:ubiquitin-dependent protein catabolic process"/>
    <property type="evidence" value="ECO:0007669"/>
    <property type="project" value="TreeGrafter"/>
</dbReference>
<evidence type="ECO:0008006" key="7">
    <source>
        <dbReference type="Google" id="ProtNLM"/>
    </source>
</evidence>
<protein>
    <recommendedName>
        <fullName evidence="7">Ubiquitin-like protein 7</fullName>
    </recommendedName>
</protein>
<evidence type="ECO:0000313" key="6">
    <source>
        <dbReference type="Proteomes" id="UP000014760"/>
    </source>
</evidence>
<dbReference type="InterPro" id="IPR000626">
    <property type="entry name" value="Ubiquitin-like_dom"/>
</dbReference>
<dbReference type="OMA" id="HAINLLM"/>
<dbReference type="PANTHER" id="PTHR10677:SF25">
    <property type="entry name" value="UBIQUITIN-LIKE PROTEIN 7"/>
    <property type="match status" value="1"/>
</dbReference>
<dbReference type="InterPro" id="IPR009060">
    <property type="entry name" value="UBA-like_sf"/>
</dbReference>
<evidence type="ECO:0000259" key="2">
    <source>
        <dbReference type="PROSITE" id="PS50030"/>
    </source>
</evidence>
<evidence type="ECO:0000256" key="1">
    <source>
        <dbReference type="SAM" id="MobiDB-lite"/>
    </source>
</evidence>
<feature type="compositionally biased region" description="Polar residues" evidence="1">
    <location>
        <begin position="213"/>
        <end position="228"/>
    </location>
</feature>
<dbReference type="AlphaFoldDB" id="R7VCT5"/>
<dbReference type="SMART" id="SM00165">
    <property type="entry name" value="UBA"/>
    <property type="match status" value="1"/>
</dbReference>
<dbReference type="EMBL" id="KB295185">
    <property type="protein sequence ID" value="ELU13490.1"/>
    <property type="molecule type" value="Genomic_DNA"/>
</dbReference>
<feature type="domain" description="UBA" evidence="2">
    <location>
        <begin position="279"/>
        <end position="322"/>
    </location>
</feature>
<dbReference type="SUPFAM" id="SSF46934">
    <property type="entry name" value="UBA-like"/>
    <property type="match status" value="1"/>
</dbReference>
<dbReference type="CDD" id="cd14326">
    <property type="entry name" value="UBA_UBL7"/>
    <property type="match status" value="1"/>
</dbReference>
<dbReference type="EnsemblMetazoa" id="CapteT228644">
    <property type="protein sequence ID" value="CapteP228644"/>
    <property type="gene ID" value="CapteG228644"/>
</dbReference>
<sequence>MATINYCDKTKSKCITRCQLSDVDLSADTGSLSKLISERIGKTNEEFEMVHAGRRLKEGNSLKSFGIKDGSTIFLLKCPPALEEAEATPPLDKVEMEQVVTAFQAALINTTFRQTVDNMLSKQETLENIMAATPGLASDPVAIAMLQSPELLHILADPQYINGVLERHPSLGHAAMFIAAAVNEESQAASTSGANSRATYSLDQMSDDEELMETQSGGRPQQTITPSQLAAALAMASESTPSTSRTDNSSSSSSSTQGITTDFLHQALSQATAPAPSTGADPFQAQLEQLRAMGIQDEVVARHALEAAGGNLPAAIQILFGDPSM</sequence>
<name>R7VCT5_CAPTE</name>
<dbReference type="HOGENOM" id="CLU_036815_2_0_1"/>
<feature type="region of interest" description="Disordered" evidence="1">
    <location>
        <begin position="208"/>
        <end position="258"/>
    </location>
</feature>
<evidence type="ECO:0000313" key="5">
    <source>
        <dbReference type="EnsemblMetazoa" id="CapteP228644"/>
    </source>
</evidence>
<dbReference type="Proteomes" id="UP000014760">
    <property type="component" value="Unassembled WGS sequence"/>
</dbReference>
<dbReference type="GO" id="GO:0031593">
    <property type="term" value="F:polyubiquitin modification-dependent protein binding"/>
    <property type="evidence" value="ECO:0007669"/>
    <property type="project" value="TreeGrafter"/>
</dbReference>
<dbReference type="InterPro" id="IPR015940">
    <property type="entry name" value="UBA"/>
</dbReference>
<evidence type="ECO:0000313" key="4">
    <source>
        <dbReference type="EMBL" id="ELU13490.1"/>
    </source>
</evidence>
<reference evidence="4 6" key="2">
    <citation type="journal article" date="2013" name="Nature">
        <title>Insights into bilaterian evolution from three spiralian genomes.</title>
        <authorList>
            <person name="Simakov O."/>
            <person name="Marletaz F."/>
            <person name="Cho S.J."/>
            <person name="Edsinger-Gonzales E."/>
            <person name="Havlak P."/>
            <person name="Hellsten U."/>
            <person name="Kuo D.H."/>
            <person name="Larsson T."/>
            <person name="Lv J."/>
            <person name="Arendt D."/>
            <person name="Savage R."/>
            <person name="Osoegawa K."/>
            <person name="de Jong P."/>
            <person name="Grimwood J."/>
            <person name="Chapman J.A."/>
            <person name="Shapiro H."/>
            <person name="Aerts A."/>
            <person name="Otillar R.P."/>
            <person name="Terry A.Y."/>
            <person name="Boore J.L."/>
            <person name="Grigoriev I.V."/>
            <person name="Lindberg D.R."/>
            <person name="Seaver E.C."/>
            <person name="Weisblat D.A."/>
            <person name="Putnam N.H."/>
            <person name="Rokhsar D.S."/>
        </authorList>
    </citation>
    <scope>NUCLEOTIDE SEQUENCE</scope>
    <source>
        <strain evidence="4 6">I ESC-2004</strain>
    </source>
</reference>
<proteinExistence type="predicted"/>
<dbReference type="InterPro" id="IPR029071">
    <property type="entry name" value="Ubiquitin-like_domsf"/>
</dbReference>
<dbReference type="PROSITE" id="PS50030">
    <property type="entry name" value="UBA"/>
    <property type="match status" value="1"/>
</dbReference>
<dbReference type="InterPro" id="IPR047878">
    <property type="entry name" value="UBL7_UBA"/>
</dbReference>
<reference evidence="6" key="1">
    <citation type="submission" date="2012-12" db="EMBL/GenBank/DDBJ databases">
        <authorList>
            <person name="Hellsten U."/>
            <person name="Grimwood J."/>
            <person name="Chapman J.A."/>
            <person name="Shapiro H."/>
            <person name="Aerts A."/>
            <person name="Otillar R.P."/>
            <person name="Terry A.Y."/>
            <person name="Boore J.L."/>
            <person name="Simakov O."/>
            <person name="Marletaz F."/>
            <person name="Cho S.-J."/>
            <person name="Edsinger-Gonzales E."/>
            <person name="Havlak P."/>
            <person name="Kuo D.-H."/>
            <person name="Larsson T."/>
            <person name="Lv J."/>
            <person name="Arendt D."/>
            <person name="Savage R."/>
            <person name="Osoegawa K."/>
            <person name="de Jong P."/>
            <person name="Lindberg D.R."/>
            <person name="Seaver E.C."/>
            <person name="Weisblat D.A."/>
            <person name="Putnam N.H."/>
            <person name="Grigoriev I.V."/>
            <person name="Rokhsar D.S."/>
        </authorList>
    </citation>
    <scope>NUCLEOTIDE SEQUENCE</scope>
    <source>
        <strain evidence="6">I ESC-2004</strain>
    </source>
</reference>
<organism evidence="4">
    <name type="scientific">Capitella teleta</name>
    <name type="common">Polychaete worm</name>
    <dbReference type="NCBI Taxonomy" id="283909"/>
    <lineage>
        <taxon>Eukaryota</taxon>
        <taxon>Metazoa</taxon>
        <taxon>Spiralia</taxon>
        <taxon>Lophotrochozoa</taxon>
        <taxon>Annelida</taxon>
        <taxon>Polychaeta</taxon>
        <taxon>Sedentaria</taxon>
        <taxon>Scolecida</taxon>
        <taxon>Capitellidae</taxon>
        <taxon>Capitella</taxon>
    </lineage>
</organism>
<accession>R7VCT5</accession>
<dbReference type="PROSITE" id="PS50053">
    <property type="entry name" value="UBIQUITIN_2"/>
    <property type="match status" value="1"/>
</dbReference>
<gene>
    <name evidence="4" type="ORF">CAPTEDRAFT_228644</name>
</gene>
<dbReference type="PANTHER" id="PTHR10677">
    <property type="entry name" value="UBIQUILIN"/>
    <property type="match status" value="1"/>
</dbReference>
<evidence type="ECO:0000259" key="3">
    <source>
        <dbReference type="PROSITE" id="PS50053"/>
    </source>
</evidence>
<dbReference type="InterPro" id="IPR015496">
    <property type="entry name" value="Ubiquilin"/>
</dbReference>
<dbReference type="Gene3D" id="3.10.20.90">
    <property type="entry name" value="Phosphatidylinositol 3-kinase Catalytic Subunit, Chain A, domain 1"/>
    <property type="match status" value="1"/>
</dbReference>
<feature type="compositionally biased region" description="Low complexity" evidence="1">
    <location>
        <begin position="239"/>
        <end position="258"/>
    </location>
</feature>
<dbReference type="OrthoDB" id="10016665at2759"/>
<dbReference type="SUPFAM" id="SSF54236">
    <property type="entry name" value="Ubiquitin-like"/>
    <property type="match status" value="1"/>
</dbReference>